<keyword evidence="4" id="KW-0677">Repeat</keyword>
<evidence type="ECO:0000256" key="1">
    <source>
        <dbReference type="ARBA" id="ARBA00004123"/>
    </source>
</evidence>
<dbReference type="OrthoDB" id="6077919at2759"/>
<evidence type="ECO:0000256" key="4">
    <source>
        <dbReference type="ARBA" id="ARBA00022737"/>
    </source>
</evidence>
<dbReference type="InterPro" id="IPR050888">
    <property type="entry name" value="ZnF_C2H2-type_TF"/>
</dbReference>
<dbReference type="PROSITE" id="PS00028">
    <property type="entry name" value="ZINC_FINGER_C2H2_1"/>
    <property type="match status" value="8"/>
</dbReference>
<dbReference type="GO" id="GO:0003677">
    <property type="term" value="F:DNA binding"/>
    <property type="evidence" value="ECO:0007669"/>
    <property type="project" value="UniProtKB-KW"/>
</dbReference>
<sequence>MTNLHECCCVCLNNILTLNQVSNMDENGVSLLTKLQRSIPQVEWDLSYQICDPCTNLLSIVHTFRETCLKSDIIRRQQILLVQEELKVEASSLSKEQDGVNTEENQDSEDIKSESDSDADDPDYHKSAISNGNNNKDSKHTTSKCSRKKPNFHCEKCNMNYLSSTLLIRHCISEHKMVRKEIRPFACTRCNSRFGNSSNLLQHIKYHDAVRSNMCTYCGKGFITKTDLNIHEKQHLNMREYKCEICAKGFNTHKDLRSHKLVVHTDSQTWKYFCKICSKRFPIKSNYDCHMRRHTGDRKFECHLCQKKFTDKCVLQRHMRTHSNVRDYKCPHCEKEYKDKRVLQIHMAKIHGIGIDDIKLPSRERRYICHICPKAYYAKNKLTRHLYTHTGEKPFFCSMCDKKFNDKSYVKQHLKKAHNIKGKMELLDIDIKNNSGR</sequence>
<evidence type="ECO:0000256" key="2">
    <source>
        <dbReference type="ARBA" id="ARBA00006991"/>
    </source>
</evidence>
<accession>A0A653BEV6</accession>
<keyword evidence="5 11" id="KW-0863">Zinc-finger</keyword>
<keyword evidence="7" id="KW-0805">Transcription regulation</keyword>
<evidence type="ECO:0000256" key="7">
    <source>
        <dbReference type="ARBA" id="ARBA00023015"/>
    </source>
</evidence>
<dbReference type="FunFam" id="3.30.160.60:FF:000145">
    <property type="entry name" value="Zinc finger protein 574"/>
    <property type="match status" value="1"/>
</dbReference>
<dbReference type="EMBL" id="CAACVG010000099">
    <property type="protein sequence ID" value="VEN33535.1"/>
    <property type="molecule type" value="Genomic_DNA"/>
</dbReference>
<name>A0A653BEV6_CALMS</name>
<keyword evidence="3" id="KW-0479">Metal-binding</keyword>
<evidence type="ECO:0000256" key="12">
    <source>
        <dbReference type="SAM" id="MobiDB-lite"/>
    </source>
</evidence>
<comment type="similarity">
    <text evidence="2">Belongs to the krueppel C2H2-type zinc-finger protein family.</text>
</comment>
<dbReference type="InterPro" id="IPR036236">
    <property type="entry name" value="Znf_C2H2_sf"/>
</dbReference>
<dbReference type="SUPFAM" id="SSF57716">
    <property type="entry name" value="Glucocorticoid receptor-like (DNA-binding domain)"/>
    <property type="match status" value="1"/>
</dbReference>
<evidence type="ECO:0000259" key="13">
    <source>
        <dbReference type="PROSITE" id="PS50157"/>
    </source>
</evidence>
<dbReference type="SUPFAM" id="SSF57667">
    <property type="entry name" value="beta-beta-alpha zinc fingers"/>
    <property type="match status" value="5"/>
</dbReference>
<feature type="domain" description="C2H2-type" evidence="13">
    <location>
        <begin position="395"/>
        <end position="423"/>
    </location>
</feature>
<dbReference type="SMART" id="SM00355">
    <property type="entry name" value="ZnF_C2H2"/>
    <property type="match status" value="9"/>
</dbReference>
<reference evidence="14 15" key="1">
    <citation type="submission" date="2019-01" db="EMBL/GenBank/DDBJ databases">
        <authorList>
            <person name="Sayadi A."/>
        </authorList>
    </citation>
    <scope>NUCLEOTIDE SEQUENCE [LARGE SCALE GENOMIC DNA]</scope>
</reference>
<evidence type="ECO:0000313" key="15">
    <source>
        <dbReference type="Proteomes" id="UP000410492"/>
    </source>
</evidence>
<proteinExistence type="inferred from homology"/>
<keyword evidence="10" id="KW-0539">Nucleus</keyword>
<keyword evidence="9" id="KW-0804">Transcription</keyword>
<evidence type="ECO:0000256" key="9">
    <source>
        <dbReference type="ARBA" id="ARBA00023163"/>
    </source>
</evidence>
<feature type="domain" description="C2H2-type" evidence="13">
    <location>
        <begin position="300"/>
        <end position="327"/>
    </location>
</feature>
<evidence type="ECO:0000313" key="14">
    <source>
        <dbReference type="EMBL" id="VEN33535.1"/>
    </source>
</evidence>
<gene>
    <name evidence="14" type="ORF">CALMAC_LOCUS60</name>
</gene>
<feature type="domain" description="C2H2-type" evidence="13">
    <location>
        <begin position="241"/>
        <end position="269"/>
    </location>
</feature>
<evidence type="ECO:0000256" key="6">
    <source>
        <dbReference type="ARBA" id="ARBA00022833"/>
    </source>
</evidence>
<evidence type="ECO:0000256" key="10">
    <source>
        <dbReference type="ARBA" id="ARBA00023242"/>
    </source>
</evidence>
<feature type="domain" description="C2H2-type" evidence="13">
    <location>
        <begin position="272"/>
        <end position="299"/>
    </location>
</feature>
<dbReference type="PROSITE" id="PS50157">
    <property type="entry name" value="ZINC_FINGER_C2H2_2"/>
    <property type="match status" value="8"/>
</dbReference>
<keyword evidence="8" id="KW-0238">DNA-binding</keyword>
<feature type="region of interest" description="Disordered" evidence="12">
    <location>
        <begin position="92"/>
        <end position="147"/>
    </location>
</feature>
<dbReference type="InterPro" id="IPR012934">
    <property type="entry name" value="Znf_AD"/>
</dbReference>
<dbReference type="FunFam" id="3.30.160.60:FF:000624">
    <property type="entry name" value="zinc finger protein 697"/>
    <property type="match status" value="1"/>
</dbReference>
<keyword evidence="15" id="KW-1185">Reference proteome</keyword>
<dbReference type="AlphaFoldDB" id="A0A653BEV6"/>
<dbReference type="SMART" id="SM00868">
    <property type="entry name" value="zf-AD"/>
    <property type="match status" value="1"/>
</dbReference>
<dbReference type="Gene3D" id="3.30.160.60">
    <property type="entry name" value="Classic Zinc Finger"/>
    <property type="match status" value="7"/>
</dbReference>
<feature type="domain" description="C2H2-type" evidence="13">
    <location>
        <begin position="367"/>
        <end position="394"/>
    </location>
</feature>
<feature type="compositionally biased region" description="Polar residues" evidence="12">
    <location>
        <begin position="92"/>
        <end position="103"/>
    </location>
</feature>
<evidence type="ECO:0000256" key="3">
    <source>
        <dbReference type="ARBA" id="ARBA00022723"/>
    </source>
</evidence>
<feature type="domain" description="C2H2-type" evidence="13">
    <location>
        <begin position="213"/>
        <end position="240"/>
    </location>
</feature>
<dbReference type="PANTHER" id="PTHR24406">
    <property type="entry name" value="TRANSCRIPTIONAL REPRESSOR CTCFL-RELATED"/>
    <property type="match status" value="1"/>
</dbReference>
<organism evidence="14 15">
    <name type="scientific">Callosobruchus maculatus</name>
    <name type="common">Southern cowpea weevil</name>
    <name type="synonym">Pulse bruchid</name>
    <dbReference type="NCBI Taxonomy" id="64391"/>
    <lineage>
        <taxon>Eukaryota</taxon>
        <taxon>Metazoa</taxon>
        <taxon>Ecdysozoa</taxon>
        <taxon>Arthropoda</taxon>
        <taxon>Hexapoda</taxon>
        <taxon>Insecta</taxon>
        <taxon>Pterygota</taxon>
        <taxon>Neoptera</taxon>
        <taxon>Endopterygota</taxon>
        <taxon>Coleoptera</taxon>
        <taxon>Polyphaga</taxon>
        <taxon>Cucujiformia</taxon>
        <taxon>Chrysomeloidea</taxon>
        <taxon>Chrysomelidae</taxon>
        <taxon>Bruchinae</taxon>
        <taxon>Bruchini</taxon>
        <taxon>Callosobruchus</taxon>
    </lineage>
</organism>
<dbReference type="GO" id="GO:0005634">
    <property type="term" value="C:nucleus"/>
    <property type="evidence" value="ECO:0007669"/>
    <property type="project" value="UniProtKB-SubCell"/>
</dbReference>
<comment type="subcellular location">
    <subcellularLocation>
        <location evidence="1">Nucleus</location>
    </subcellularLocation>
</comment>
<dbReference type="Pfam" id="PF00096">
    <property type="entry name" value="zf-C2H2"/>
    <property type="match status" value="5"/>
</dbReference>
<feature type="domain" description="C2H2-type" evidence="13">
    <location>
        <begin position="328"/>
        <end position="351"/>
    </location>
</feature>
<evidence type="ECO:0000256" key="11">
    <source>
        <dbReference type="PROSITE-ProRule" id="PRU00042"/>
    </source>
</evidence>
<dbReference type="InterPro" id="IPR013087">
    <property type="entry name" value="Znf_C2H2_type"/>
</dbReference>
<evidence type="ECO:0000256" key="8">
    <source>
        <dbReference type="ARBA" id="ARBA00023125"/>
    </source>
</evidence>
<feature type="domain" description="C2H2-type" evidence="13">
    <location>
        <begin position="185"/>
        <end position="212"/>
    </location>
</feature>
<dbReference type="GO" id="GO:0008270">
    <property type="term" value="F:zinc ion binding"/>
    <property type="evidence" value="ECO:0007669"/>
    <property type="project" value="UniProtKB-KW"/>
</dbReference>
<dbReference type="Pfam" id="PF12874">
    <property type="entry name" value="zf-met"/>
    <property type="match status" value="1"/>
</dbReference>
<dbReference type="FunFam" id="3.30.160.60:FF:001156">
    <property type="entry name" value="Zinc finger protein 407"/>
    <property type="match status" value="1"/>
</dbReference>
<protein>
    <recommendedName>
        <fullName evidence="13">C2H2-type domain-containing protein</fullName>
    </recommendedName>
</protein>
<dbReference type="Proteomes" id="UP000410492">
    <property type="component" value="Unassembled WGS sequence"/>
</dbReference>
<evidence type="ECO:0000256" key="5">
    <source>
        <dbReference type="ARBA" id="ARBA00022771"/>
    </source>
</evidence>
<keyword evidence="6" id="KW-0862">Zinc</keyword>